<evidence type="ECO:0000313" key="1">
    <source>
        <dbReference type="EMBL" id="SOC40145.1"/>
    </source>
</evidence>
<evidence type="ECO:0008006" key="3">
    <source>
        <dbReference type="Google" id="ProtNLM"/>
    </source>
</evidence>
<reference evidence="1 2" key="1">
    <citation type="submission" date="2017-08" db="EMBL/GenBank/DDBJ databases">
        <authorList>
            <person name="de Groot N.N."/>
        </authorList>
    </citation>
    <scope>NUCLEOTIDE SEQUENCE [LARGE SCALE GENOMIC DNA]</scope>
    <source>
        <strain evidence="1 2">JC85</strain>
    </source>
</reference>
<keyword evidence="2" id="KW-1185">Reference proteome</keyword>
<sequence>MGALRHSIDQATAIQKDFEEAYANESGVVGIGISLNDKHDDLAINVQVSKQAIVQKLPKKFDGLDVVVDVVGAVRTF</sequence>
<dbReference type="RefSeq" id="WP_097139485.1">
    <property type="nucleotide sequence ID" value="NZ_OBQD01000007.1"/>
</dbReference>
<dbReference type="OrthoDB" id="8088495at2"/>
<proteinExistence type="predicted"/>
<accession>A0A285UDZ9</accession>
<organism evidence="1 2">
    <name type="scientific">Rhizobium subbaraonis</name>
    <dbReference type="NCBI Taxonomy" id="908946"/>
    <lineage>
        <taxon>Bacteria</taxon>
        <taxon>Pseudomonadati</taxon>
        <taxon>Pseudomonadota</taxon>
        <taxon>Alphaproteobacteria</taxon>
        <taxon>Hyphomicrobiales</taxon>
        <taxon>Rhizobiaceae</taxon>
        <taxon>Rhizobium/Agrobacterium group</taxon>
        <taxon>Rhizobium</taxon>
    </lineage>
</organism>
<dbReference type="Proteomes" id="UP000219167">
    <property type="component" value="Unassembled WGS sequence"/>
</dbReference>
<protein>
    <recommendedName>
        <fullName evidence="3">BON domain-containing protein</fullName>
    </recommendedName>
</protein>
<gene>
    <name evidence="1" type="ORF">SAMN05892877_10725</name>
</gene>
<name>A0A285UDZ9_9HYPH</name>
<evidence type="ECO:0000313" key="2">
    <source>
        <dbReference type="Proteomes" id="UP000219167"/>
    </source>
</evidence>
<dbReference type="AlphaFoldDB" id="A0A285UDZ9"/>
<dbReference type="EMBL" id="OBQD01000007">
    <property type="protein sequence ID" value="SOC40145.1"/>
    <property type="molecule type" value="Genomic_DNA"/>
</dbReference>